<dbReference type="Proteomes" id="UP000053593">
    <property type="component" value="Unassembled WGS sequence"/>
</dbReference>
<accession>A0A0D0AY62</accession>
<dbReference type="HOGENOM" id="CLU_1326510_0_0_1"/>
<dbReference type="CDD" id="cd00067">
    <property type="entry name" value="GAL4"/>
    <property type="match status" value="1"/>
</dbReference>
<name>A0A0D0AY62_9AGAR</name>
<dbReference type="GO" id="GO:0000981">
    <property type="term" value="F:DNA-binding transcription factor activity, RNA polymerase II-specific"/>
    <property type="evidence" value="ECO:0007669"/>
    <property type="project" value="InterPro"/>
</dbReference>
<dbReference type="PANTHER" id="PTHR46910:SF40">
    <property type="entry name" value="ZN(II)2CYS6 TRANSCRIPTION FACTOR (EUROFUNG)"/>
    <property type="match status" value="1"/>
</dbReference>
<dbReference type="PANTHER" id="PTHR46910">
    <property type="entry name" value="TRANSCRIPTION FACTOR PDR1"/>
    <property type="match status" value="1"/>
</dbReference>
<evidence type="ECO:0000256" key="1">
    <source>
        <dbReference type="ARBA" id="ARBA00023242"/>
    </source>
</evidence>
<evidence type="ECO:0000259" key="3">
    <source>
        <dbReference type="PROSITE" id="PS50048"/>
    </source>
</evidence>
<evidence type="ECO:0000256" key="2">
    <source>
        <dbReference type="SAM" id="MobiDB-lite"/>
    </source>
</evidence>
<protein>
    <recommendedName>
        <fullName evidence="3">Zn(2)-C6 fungal-type domain-containing protein</fullName>
    </recommendedName>
</protein>
<dbReference type="SUPFAM" id="SSF57701">
    <property type="entry name" value="Zn2/Cys6 DNA-binding domain"/>
    <property type="match status" value="1"/>
</dbReference>
<dbReference type="PROSITE" id="PS50048">
    <property type="entry name" value="ZN2_CY6_FUNGAL_2"/>
    <property type="match status" value="1"/>
</dbReference>
<dbReference type="InterPro" id="IPR036864">
    <property type="entry name" value="Zn2-C6_fun-type_DNA-bd_sf"/>
</dbReference>
<dbReference type="SMART" id="SM00066">
    <property type="entry name" value="GAL4"/>
    <property type="match status" value="1"/>
</dbReference>
<proteinExistence type="predicted"/>
<dbReference type="InterPro" id="IPR001138">
    <property type="entry name" value="Zn2Cys6_DnaBD"/>
</dbReference>
<sequence length="207" mass="22769">MMPPAGLGKREACDGCYRRKVRCDGNATLGYACSECSKVNLQCTQNIVKRKRGPKPRYSLTPPELESVHSLISAILAAPTTFSVPSSTQVIRRILIDLALHSQTLEKELASLRSMNSATSEPASASSSLAPSEEDCPSRSEIDVDEALSNRLQGLSLNHYQGHHFGQSSHLMLLQSVLDARDDLNGGQTENICVDLKRSEFWELKPW</sequence>
<feature type="compositionally biased region" description="Low complexity" evidence="2">
    <location>
        <begin position="117"/>
        <end position="131"/>
    </location>
</feature>
<keyword evidence="1" id="KW-0539">Nucleus</keyword>
<dbReference type="EMBL" id="KN834805">
    <property type="protein sequence ID" value="KIK55550.1"/>
    <property type="molecule type" value="Genomic_DNA"/>
</dbReference>
<keyword evidence="5" id="KW-1185">Reference proteome</keyword>
<dbReference type="InterPro" id="IPR050987">
    <property type="entry name" value="AtrR-like"/>
</dbReference>
<reference evidence="4 5" key="1">
    <citation type="submission" date="2014-04" db="EMBL/GenBank/DDBJ databases">
        <title>Evolutionary Origins and Diversification of the Mycorrhizal Mutualists.</title>
        <authorList>
            <consortium name="DOE Joint Genome Institute"/>
            <consortium name="Mycorrhizal Genomics Consortium"/>
            <person name="Kohler A."/>
            <person name="Kuo A."/>
            <person name="Nagy L.G."/>
            <person name="Floudas D."/>
            <person name="Copeland A."/>
            <person name="Barry K.W."/>
            <person name="Cichocki N."/>
            <person name="Veneault-Fourrey C."/>
            <person name="LaButti K."/>
            <person name="Lindquist E.A."/>
            <person name="Lipzen A."/>
            <person name="Lundell T."/>
            <person name="Morin E."/>
            <person name="Murat C."/>
            <person name="Riley R."/>
            <person name="Ohm R."/>
            <person name="Sun H."/>
            <person name="Tunlid A."/>
            <person name="Henrissat B."/>
            <person name="Grigoriev I.V."/>
            <person name="Hibbett D.S."/>
            <person name="Martin F."/>
        </authorList>
    </citation>
    <scope>NUCLEOTIDE SEQUENCE [LARGE SCALE GENOMIC DNA]</scope>
    <source>
        <strain evidence="4 5">FD-317 M1</strain>
    </source>
</reference>
<dbReference type="Pfam" id="PF00172">
    <property type="entry name" value="Zn_clus"/>
    <property type="match status" value="1"/>
</dbReference>
<dbReference type="OrthoDB" id="2123952at2759"/>
<evidence type="ECO:0000313" key="4">
    <source>
        <dbReference type="EMBL" id="KIK55550.1"/>
    </source>
</evidence>
<dbReference type="AlphaFoldDB" id="A0A0D0AY62"/>
<dbReference type="GO" id="GO:0008270">
    <property type="term" value="F:zinc ion binding"/>
    <property type="evidence" value="ECO:0007669"/>
    <property type="project" value="InterPro"/>
</dbReference>
<evidence type="ECO:0000313" key="5">
    <source>
        <dbReference type="Proteomes" id="UP000053593"/>
    </source>
</evidence>
<feature type="domain" description="Zn(2)-C6 fungal-type" evidence="3">
    <location>
        <begin position="12"/>
        <end position="45"/>
    </location>
</feature>
<organism evidence="4 5">
    <name type="scientific">Collybiopsis luxurians FD-317 M1</name>
    <dbReference type="NCBI Taxonomy" id="944289"/>
    <lineage>
        <taxon>Eukaryota</taxon>
        <taxon>Fungi</taxon>
        <taxon>Dikarya</taxon>
        <taxon>Basidiomycota</taxon>
        <taxon>Agaricomycotina</taxon>
        <taxon>Agaricomycetes</taxon>
        <taxon>Agaricomycetidae</taxon>
        <taxon>Agaricales</taxon>
        <taxon>Marasmiineae</taxon>
        <taxon>Omphalotaceae</taxon>
        <taxon>Collybiopsis</taxon>
        <taxon>Collybiopsis luxurians</taxon>
    </lineage>
</organism>
<gene>
    <name evidence="4" type="ORF">GYMLUDRAFT_838457</name>
</gene>
<dbReference type="Gene3D" id="4.10.240.10">
    <property type="entry name" value="Zn(2)-C6 fungal-type DNA-binding domain"/>
    <property type="match status" value="1"/>
</dbReference>
<feature type="region of interest" description="Disordered" evidence="2">
    <location>
        <begin position="116"/>
        <end position="140"/>
    </location>
</feature>